<dbReference type="InterPro" id="IPR028651">
    <property type="entry name" value="ING_fam"/>
</dbReference>
<evidence type="ECO:0000256" key="9">
    <source>
        <dbReference type="ARBA" id="ARBA00023163"/>
    </source>
</evidence>
<feature type="compositionally biased region" description="Polar residues" evidence="15">
    <location>
        <begin position="189"/>
        <end position="198"/>
    </location>
</feature>
<evidence type="ECO:0000259" key="16">
    <source>
        <dbReference type="PROSITE" id="PS50016"/>
    </source>
</evidence>
<dbReference type="PROSITE" id="PS01359">
    <property type="entry name" value="ZF_PHD_1"/>
    <property type="match status" value="1"/>
</dbReference>
<evidence type="ECO:0000256" key="13">
    <source>
        <dbReference type="PROSITE-ProRule" id="PRU00146"/>
    </source>
</evidence>
<feature type="site" description="Histone H3K4me3 binding" evidence="11">
    <location>
        <position position="373"/>
    </location>
</feature>
<feature type="site" description="Histone H3K4me3 binding" evidence="11">
    <location>
        <position position="377"/>
    </location>
</feature>
<dbReference type="AlphaFoldDB" id="A0A9N9RPD2"/>
<name>A0A9N9RPD2_9DIPT</name>
<feature type="domain" description="PHD-type" evidence="16">
    <location>
        <begin position="360"/>
        <end position="409"/>
    </location>
</feature>
<keyword evidence="9" id="KW-0804">Transcription</keyword>
<keyword evidence="10 14" id="KW-0539">Nucleus</keyword>
<feature type="binding site" evidence="12">
    <location>
        <position position="363"/>
    </location>
    <ligand>
        <name>Zn(2+)</name>
        <dbReference type="ChEBI" id="CHEBI:29105"/>
        <label>1</label>
    </ligand>
</feature>
<feature type="binding site" evidence="12">
    <location>
        <position position="390"/>
    </location>
    <ligand>
        <name>Zn(2+)</name>
        <dbReference type="ChEBI" id="CHEBI:29105"/>
        <label>1</label>
    </ligand>
</feature>
<feature type="binding site" evidence="12">
    <location>
        <position position="403"/>
    </location>
    <ligand>
        <name>Zn(2+)</name>
        <dbReference type="ChEBI" id="CHEBI:29105"/>
        <label>2</label>
    </ligand>
</feature>
<evidence type="ECO:0000256" key="10">
    <source>
        <dbReference type="ARBA" id="ARBA00023242"/>
    </source>
</evidence>
<dbReference type="GO" id="GO:0008270">
    <property type="term" value="F:zinc ion binding"/>
    <property type="evidence" value="ECO:0007669"/>
    <property type="project" value="UniProtKB-KW"/>
</dbReference>
<evidence type="ECO:0000256" key="8">
    <source>
        <dbReference type="ARBA" id="ARBA00023015"/>
    </source>
</evidence>
<protein>
    <recommendedName>
        <fullName evidence="14">Inhibitor of growth protein</fullName>
    </recommendedName>
</protein>
<gene>
    <name evidence="17" type="ORF">CHIRRI_LOCUS5158</name>
</gene>
<evidence type="ECO:0000256" key="2">
    <source>
        <dbReference type="ARBA" id="ARBA00010210"/>
    </source>
</evidence>
<evidence type="ECO:0000256" key="7">
    <source>
        <dbReference type="ARBA" id="ARBA00022853"/>
    </source>
</evidence>
<evidence type="ECO:0000256" key="4">
    <source>
        <dbReference type="ARBA" id="ARBA00022723"/>
    </source>
</evidence>
<evidence type="ECO:0000313" key="17">
    <source>
        <dbReference type="EMBL" id="CAG9802244.1"/>
    </source>
</evidence>
<dbReference type="InterPro" id="IPR001965">
    <property type="entry name" value="Znf_PHD"/>
</dbReference>
<feature type="compositionally biased region" description="Basic and acidic residues" evidence="15">
    <location>
        <begin position="161"/>
        <end position="170"/>
    </location>
</feature>
<dbReference type="CDD" id="cd15505">
    <property type="entry name" value="PHD_ING"/>
    <property type="match status" value="1"/>
</dbReference>
<dbReference type="GO" id="GO:0035267">
    <property type="term" value="C:NuA4 histone acetyltransferase complex"/>
    <property type="evidence" value="ECO:0007669"/>
    <property type="project" value="TreeGrafter"/>
</dbReference>
<comment type="subcellular location">
    <subcellularLocation>
        <location evidence="1 14">Nucleus</location>
    </subcellularLocation>
</comment>
<dbReference type="CDD" id="cd16858">
    <property type="entry name" value="ING_ING3_Yng2p"/>
    <property type="match status" value="1"/>
</dbReference>
<dbReference type="SUPFAM" id="SSF57903">
    <property type="entry name" value="FYVE/PHD zinc finger"/>
    <property type="match status" value="1"/>
</dbReference>
<comment type="domain">
    <text evidence="14">The PHD-type zinc finger mediates the binding to H3K4me3.</text>
</comment>
<comment type="subunit">
    <text evidence="14">Component of an histone acetyltransferase complex. Interacts with H3K4me3 and to a lesser extent with H3K4me2.</text>
</comment>
<dbReference type="InterPro" id="IPR013083">
    <property type="entry name" value="Znf_RING/FYVE/PHD"/>
</dbReference>
<dbReference type="FunFam" id="3.30.40.10:FF:000103">
    <property type="entry name" value="Inhibitor of growth protein"/>
    <property type="match status" value="1"/>
</dbReference>
<evidence type="ECO:0000256" key="15">
    <source>
        <dbReference type="SAM" id="MobiDB-lite"/>
    </source>
</evidence>
<dbReference type="InterPro" id="IPR024610">
    <property type="entry name" value="ING_N_histone-binding"/>
</dbReference>
<feature type="compositionally biased region" description="Polar residues" evidence="15">
    <location>
        <begin position="305"/>
        <end position="335"/>
    </location>
</feature>
<feature type="site" description="Histone H3K4me3 binding" evidence="11">
    <location>
        <position position="362"/>
    </location>
</feature>
<evidence type="ECO:0000256" key="14">
    <source>
        <dbReference type="RuleBase" id="RU361213"/>
    </source>
</evidence>
<evidence type="ECO:0000256" key="3">
    <source>
        <dbReference type="ARBA" id="ARBA00022604"/>
    </source>
</evidence>
<dbReference type="SMART" id="SM01408">
    <property type="entry name" value="ING"/>
    <property type="match status" value="1"/>
</dbReference>
<dbReference type="PANTHER" id="PTHR10333:SF103">
    <property type="entry name" value="INHIBITOR OF GROWTH PROTEIN 3"/>
    <property type="match status" value="1"/>
</dbReference>
<comment type="similarity">
    <text evidence="2 14">Belongs to the ING family.</text>
</comment>
<organism evidence="17 18">
    <name type="scientific">Chironomus riparius</name>
    <dbReference type="NCBI Taxonomy" id="315576"/>
    <lineage>
        <taxon>Eukaryota</taxon>
        <taxon>Metazoa</taxon>
        <taxon>Ecdysozoa</taxon>
        <taxon>Arthropoda</taxon>
        <taxon>Hexapoda</taxon>
        <taxon>Insecta</taxon>
        <taxon>Pterygota</taxon>
        <taxon>Neoptera</taxon>
        <taxon>Endopterygota</taxon>
        <taxon>Diptera</taxon>
        <taxon>Nematocera</taxon>
        <taxon>Chironomoidea</taxon>
        <taxon>Chironomidae</taxon>
        <taxon>Chironominae</taxon>
        <taxon>Chironomus</taxon>
    </lineage>
</organism>
<dbReference type="Gene3D" id="3.30.40.10">
    <property type="entry name" value="Zinc/RING finger domain, C3HC4 (zinc finger)"/>
    <property type="match status" value="1"/>
</dbReference>
<reference evidence="17" key="2">
    <citation type="submission" date="2022-10" db="EMBL/GenBank/DDBJ databases">
        <authorList>
            <consortium name="ENA_rothamsted_submissions"/>
            <consortium name="culmorum"/>
            <person name="King R."/>
        </authorList>
    </citation>
    <scope>NUCLEOTIDE SEQUENCE</scope>
</reference>
<dbReference type="EMBL" id="OU895878">
    <property type="protein sequence ID" value="CAG9802244.1"/>
    <property type="molecule type" value="Genomic_DNA"/>
</dbReference>
<feature type="site" description="Histone H3K4me3 binding" evidence="11">
    <location>
        <position position="385"/>
    </location>
</feature>
<evidence type="ECO:0000256" key="5">
    <source>
        <dbReference type="ARBA" id="ARBA00022771"/>
    </source>
</evidence>
<keyword evidence="8" id="KW-0805">Transcription regulation</keyword>
<reference evidence="17" key="1">
    <citation type="submission" date="2022-01" db="EMBL/GenBank/DDBJ databases">
        <authorList>
            <person name="King R."/>
        </authorList>
    </citation>
    <scope>NUCLEOTIDE SEQUENCE</scope>
</reference>
<feature type="binding site" evidence="12">
    <location>
        <position position="376"/>
    </location>
    <ligand>
        <name>Zn(2+)</name>
        <dbReference type="ChEBI" id="CHEBI:29105"/>
        <label>2</label>
    </ligand>
</feature>
<dbReference type="Pfam" id="PF12998">
    <property type="entry name" value="ING"/>
    <property type="match status" value="1"/>
</dbReference>
<keyword evidence="18" id="KW-1185">Reference proteome</keyword>
<feature type="binding site" evidence="12">
    <location>
        <position position="387"/>
    </location>
    <ligand>
        <name>Zn(2+)</name>
        <dbReference type="ChEBI" id="CHEBI:29105"/>
        <label>1</label>
    </ligand>
</feature>
<keyword evidence="3" id="KW-0341">Growth regulation</keyword>
<evidence type="ECO:0000256" key="12">
    <source>
        <dbReference type="PIRSR" id="PIRSR628651-51"/>
    </source>
</evidence>
<dbReference type="Gene3D" id="6.10.140.1740">
    <property type="match status" value="1"/>
</dbReference>
<comment type="function">
    <text evidence="14">Component of an histone acetyltransferase complex.</text>
</comment>
<evidence type="ECO:0000256" key="6">
    <source>
        <dbReference type="ARBA" id="ARBA00022833"/>
    </source>
</evidence>
<accession>A0A9N9RPD2</accession>
<feature type="binding site" evidence="12">
    <location>
        <position position="365"/>
    </location>
    <ligand>
        <name>Zn(2+)</name>
        <dbReference type="ChEBI" id="CHEBI:29105"/>
        <label>1</label>
    </ligand>
</feature>
<dbReference type="Proteomes" id="UP001153620">
    <property type="component" value="Chromosome 2"/>
</dbReference>
<keyword evidence="6 12" id="KW-0862">Zinc</keyword>
<proteinExistence type="inferred from homology"/>
<evidence type="ECO:0000313" key="18">
    <source>
        <dbReference type="Proteomes" id="UP001153620"/>
    </source>
</evidence>
<keyword evidence="5 13" id="KW-0863">Zinc-finger</keyword>
<evidence type="ECO:0000256" key="1">
    <source>
        <dbReference type="ARBA" id="ARBA00004123"/>
    </source>
</evidence>
<dbReference type="GO" id="GO:0006325">
    <property type="term" value="P:chromatin organization"/>
    <property type="evidence" value="ECO:0007669"/>
    <property type="project" value="UniProtKB-KW"/>
</dbReference>
<dbReference type="PANTHER" id="PTHR10333">
    <property type="entry name" value="INHIBITOR OF GROWTH PROTEIN"/>
    <property type="match status" value="1"/>
</dbReference>
<keyword evidence="7 14" id="KW-0156">Chromatin regulator</keyword>
<dbReference type="PROSITE" id="PS50016">
    <property type="entry name" value="ZF_PHD_2"/>
    <property type="match status" value="1"/>
</dbReference>
<feature type="binding site" evidence="12">
    <location>
        <position position="406"/>
    </location>
    <ligand>
        <name>Zn(2+)</name>
        <dbReference type="ChEBI" id="CHEBI:29105"/>
        <label>2</label>
    </ligand>
</feature>
<keyword evidence="4 12" id="KW-0479">Metal-binding</keyword>
<dbReference type="GO" id="GO:0005634">
    <property type="term" value="C:nucleus"/>
    <property type="evidence" value="ECO:0007669"/>
    <property type="project" value="UniProtKB-SubCell"/>
</dbReference>
<dbReference type="SMART" id="SM00249">
    <property type="entry name" value="PHD"/>
    <property type="match status" value="1"/>
</dbReference>
<feature type="region of interest" description="Disordered" evidence="15">
    <location>
        <begin position="161"/>
        <end position="198"/>
    </location>
</feature>
<sequence length="416" mass="46995">MLYLEDYLEMIEQVPQELRDRFTEMRELDLSVQNDTDKIDKTIKMFFAQCKRGELNGSHADTQFDTIKKEYVKVLEDSEEKVQLANQIYDLVERYLRRLDTELLKFKCELEADNQGITEILEKRSLDLDGSINTPNQKENRYFGAITQNRAVTTTVTDRYRQKMEKRRDSGSSQLLSMPPEKRQALGSGISTPTIRPTTPNISHVLQTNSTPSSFTGNAIVQAAVQAIEKTQAMQQGRRTASLKASYEAIHGSGGMNTHELLMGRDLTGSSTSSTHGLQSVDRELSFSSTPSSSNQKRYKKKLAQASNISSPSPQTNLLHQLNTHNSNDSDEISNSYVNKDGMVVEQTAEGEWTYDPNEPRYCICNQVSYGEMVACDNAECPLEWFHYPCVGITTSPKGKWYCPMCSKNRKKKAVS</sequence>
<dbReference type="InterPro" id="IPR011011">
    <property type="entry name" value="Znf_FYVE_PHD"/>
</dbReference>
<feature type="region of interest" description="Disordered" evidence="15">
    <location>
        <begin position="266"/>
        <end position="335"/>
    </location>
</feature>
<dbReference type="InterPro" id="IPR019787">
    <property type="entry name" value="Znf_PHD-finger"/>
</dbReference>
<feature type="compositionally biased region" description="Polar residues" evidence="15">
    <location>
        <begin position="286"/>
        <end position="296"/>
    </location>
</feature>
<feature type="binding site" evidence="12">
    <location>
        <position position="381"/>
    </location>
    <ligand>
        <name>Zn(2+)</name>
        <dbReference type="ChEBI" id="CHEBI:29105"/>
        <label>2</label>
    </ligand>
</feature>
<dbReference type="OrthoDB" id="5411773at2759"/>
<dbReference type="InterPro" id="IPR019786">
    <property type="entry name" value="Zinc_finger_PHD-type_CS"/>
</dbReference>
<evidence type="ECO:0000256" key="11">
    <source>
        <dbReference type="PIRSR" id="PIRSR628651-50"/>
    </source>
</evidence>